<organism evidence="2 3">
    <name type="scientific">Agromyces rhizosphaerae</name>
    <dbReference type="NCBI Taxonomy" id="88374"/>
    <lineage>
        <taxon>Bacteria</taxon>
        <taxon>Bacillati</taxon>
        <taxon>Actinomycetota</taxon>
        <taxon>Actinomycetes</taxon>
        <taxon>Micrococcales</taxon>
        <taxon>Microbacteriaceae</taxon>
        <taxon>Agromyces</taxon>
    </lineage>
</organism>
<accession>A0A9W6CVD6</accession>
<evidence type="ECO:0000313" key="3">
    <source>
        <dbReference type="Proteomes" id="UP001144396"/>
    </source>
</evidence>
<dbReference type="PANTHER" id="PTHR43798">
    <property type="entry name" value="MONOACYLGLYCEROL LIPASE"/>
    <property type="match status" value="1"/>
</dbReference>
<dbReference type="AlphaFoldDB" id="A0A9W6CVD6"/>
<name>A0A9W6CVD6_9MICO</name>
<dbReference type="Proteomes" id="UP001144396">
    <property type="component" value="Unassembled WGS sequence"/>
</dbReference>
<proteinExistence type="predicted"/>
<feature type="domain" description="AB hydrolase-1" evidence="1">
    <location>
        <begin position="29"/>
        <end position="136"/>
    </location>
</feature>
<gene>
    <name evidence="2" type="ORF">ARHIZOSPH14_01840</name>
</gene>
<evidence type="ECO:0000313" key="2">
    <source>
        <dbReference type="EMBL" id="GLI25942.1"/>
    </source>
</evidence>
<dbReference type="Pfam" id="PF00561">
    <property type="entry name" value="Abhydrolase_1"/>
    <property type="match status" value="1"/>
</dbReference>
<dbReference type="PANTHER" id="PTHR43798:SF33">
    <property type="entry name" value="HYDROLASE, PUTATIVE (AFU_ORTHOLOGUE AFUA_2G14860)-RELATED"/>
    <property type="match status" value="1"/>
</dbReference>
<dbReference type="GO" id="GO:0016020">
    <property type="term" value="C:membrane"/>
    <property type="evidence" value="ECO:0007669"/>
    <property type="project" value="TreeGrafter"/>
</dbReference>
<protein>
    <recommendedName>
        <fullName evidence="1">AB hydrolase-1 domain-containing protein</fullName>
    </recommendedName>
</protein>
<dbReference type="SUPFAM" id="SSF53474">
    <property type="entry name" value="alpha/beta-Hydrolases"/>
    <property type="match status" value="1"/>
</dbReference>
<dbReference type="PRINTS" id="PR00111">
    <property type="entry name" value="ABHYDROLASE"/>
</dbReference>
<dbReference type="Gene3D" id="3.40.50.1820">
    <property type="entry name" value="alpha/beta hydrolase"/>
    <property type="match status" value="1"/>
</dbReference>
<sequence length="300" mass="32153">MSAPELRTAPVAGGELTYGEWRADATGTPVLAIHGITSSHLAWPFVVDLLDGVRVVAPDLRGRAGSNALPGPFGLRVHADDMAAVLDAAGIERAVVVGHSMGAFVAVRFAELYPERVESLVLVDGGLPIPPPAGMTPEEAAAATLGPALERLSMTFESVQAYRDFWLKHPGIGPYWCDEIETYVDYDLVGEAPELRASANPEAIAENALQLDGADEYATALMALATPITFVRAPRGLFDQPEALYSPETVDAWRDQLHDARFLEADDVNHYTIIMGASGARQVAPVIADRLDEARTKEIA</sequence>
<dbReference type="EMBL" id="BSDP01000001">
    <property type="protein sequence ID" value="GLI25942.1"/>
    <property type="molecule type" value="Genomic_DNA"/>
</dbReference>
<dbReference type="InterPro" id="IPR029058">
    <property type="entry name" value="AB_hydrolase_fold"/>
</dbReference>
<dbReference type="InterPro" id="IPR000073">
    <property type="entry name" value="AB_hydrolase_1"/>
</dbReference>
<dbReference type="InterPro" id="IPR050266">
    <property type="entry name" value="AB_hydrolase_sf"/>
</dbReference>
<dbReference type="GO" id="GO:0003824">
    <property type="term" value="F:catalytic activity"/>
    <property type="evidence" value="ECO:0007669"/>
    <property type="project" value="UniProtKB-ARBA"/>
</dbReference>
<reference evidence="2" key="1">
    <citation type="submission" date="2022-12" db="EMBL/GenBank/DDBJ databases">
        <title>Reference genome sequencing for broad-spectrum identification of bacterial and archaeal isolates by mass spectrometry.</title>
        <authorList>
            <person name="Sekiguchi Y."/>
            <person name="Tourlousse D.M."/>
        </authorList>
    </citation>
    <scope>NUCLEOTIDE SEQUENCE</scope>
    <source>
        <strain evidence="2">14</strain>
    </source>
</reference>
<comment type="caution">
    <text evidence="2">The sequence shown here is derived from an EMBL/GenBank/DDBJ whole genome shotgun (WGS) entry which is preliminary data.</text>
</comment>
<keyword evidence="3" id="KW-1185">Reference proteome</keyword>
<dbReference type="RefSeq" id="WP_281881946.1">
    <property type="nucleotide sequence ID" value="NZ_BSDP01000001.1"/>
</dbReference>
<evidence type="ECO:0000259" key="1">
    <source>
        <dbReference type="Pfam" id="PF00561"/>
    </source>
</evidence>